<reference evidence="1" key="1">
    <citation type="submission" date="2022-04" db="EMBL/GenBank/DDBJ databases">
        <title>Desulfatitalea alkaliphila sp. nov., a novel anaerobic sulfate-reducing bacterium isolated from terrestrial mud volcano, Taman Peninsula, Russia.</title>
        <authorList>
            <person name="Khomyakova M.A."/>
            <person name="Merkel A.Y."/>
            <person name="Slobodkin A.I."/>
        </authorList>
    </citation>
    <scope>NUCLEOTIDE SEQUENCE</scope>
    <source>
        <strain evidence="1">M08but</strain>
    </source>
</reference>
<organism evidence="1 2">
    <name type="scientific">Desulfatitalea alkaliphila</name>
    <dbReference type="NCBI Taxonomy" id="2929485"/>
    <lineage>
        <taxon>Bacteria</taxon>
        <taxon>Pseudomonadati</taxon>
        <taxon>Thermodesulfobacteriota</taxon>
        <taxon>Desulfobacteria</taxon>
        <taxon>Desulfobacterales</taxon>
        <taxon>Desulfosarcinaceae</taxon>
        <taxon>Desulfatitalea</taxon>
    </lineage>
</organism>
<accession>A0AA41R0B2</accession>
<keyword evidence="2" id="KW-1185">Reference proteome</keyword>
<dbReference type="RefSeq" id="WP_246903078.1">
    <property type="nucleotide sequence ID" value="NZ_JALJRB010000003.1"/>
</dbReference>
<sequence length="67" mass="7359">MELVFVCPETNAVFNSADYAIMDNNGIRTDPQGRKYMDAAVLLTTPCPSCGRIHRYDVGELSCPFGS</sequence>
<evidence type="ECO:0000313" key="1">
    <source>
        <dbReference type="EMBL" id="MCJ8499653.1"/>
    </source>
</evidence>
<dbReference type="Proteomes" id="UP001165427">
    <property type="component" value="Unassembled WGS sequence"/>
</dbReference>
<gene>
    <name evidence="1" type="ORF">MRX98_03630</name>
</gene>
<comment type="caution">
    <text evidence="1">The sequence shown here is derived from an EMBL/GenBank/DDBJ whole genome shotgun (WGS) entry which is preliminary data.</text>
</comment>
<proteinExistence type="predicted"/>
<dbReference type="EMBL" id="JALJRB010000003">
    <property type="protein sequence ID" value="MCJ8499653.1"/>
    <property type="molecule type" value="Genomic_DNA"/>
</dbReference>
<dbReference type="AlphaFoldDB" id="A0AA41R0B2"/>
<name>A0AA41R0B2_9BACT</name>
<evidence type="ECO:0000313" key="2">
    <source>
        <dbReference type="Proteomes" id="UP001165427"/>
    </source>
</evidence>
<protein>
    <submittedName>
        <fullName evidence="1">Uncharacterized protein</fullName>
    </submittedName>
</protein>